<dbReference type="PROSITE" id="PS50073">
    <property type="entry name" value="COPPER_FIST_2"/>
    <property type="match status" value="1"/>
</dbReference>
<dbReference type="Pfam" id="PF00649">
    <property type="entry name" value="Copper-fist"/>
    <property type="match status" value="1"/>
</dbReference>
<comment type="caution">
    <text evidence="10">The sequence shown here is derived from an EMBL/GenBank/DDBJ whole genome shotgun (WGS) entry which is preliminary data.</text>
</comment>
<keyword evidence="6" id="KW-0804">Transcription</keyword>
<keyword evidence="7" id="KW-0539">Nucleus</keyword>
<dbReference type="GeneID" id="98149150"/>
<proteinExistence type="predicted"/>
<evidence type="ECO:0000256" key="7">
    <source>
        <dbReference type="ARBA" id="ARBA00023242"/>
    </source>
</evidence>
<evidence type="ECO:0000259" key="9">
    <source>
        <dbReference type="PROSITE" id="PS50073"/>
    </source>
</evidence>
<evidence type="ECO:0000256" key="8">
    <source>
        <dbReference type="SAM" id="MobiDB-lite"/>
    </source>
</evidence>
<dbReference type="PANTHER" id="PTHR28088:SF9">
    <property type="entry name" value="TRANSCRIPTION FACTOR GRISEA, PUTATIVE (AFU_ORTHOLOGUE AFUA_1G13190)-RELATED"/>
    <property type="match status" value="1"/>
</dbReference>
<evidence type="ECO:0000256" key="6">
    <source>
        <dbReference type="ARBA" id="ARBA00023163"/>
    </source>
</evidence>
<feature type="domain" description="Copper-fist" evidence="9">
    <location>
        <begin position="6"/>
        <end position="41"/>
    </location>
</feature>
<keyword evidence="4" id="KW-0186">Copper</keyword>
<dbReference type="EMBL" id="JBFXLQ010000094">
    <property type="protein sequence ID" value="KAL2859929.1"/>
    <property type="molecule type" value="Genomic_DNA"/>
</dbReference>
<evidence type="ECO:0000256" key="3">
    <source>
        <dbReference type="ARBA" id="ARBA00022833"/>
    </source>
</evidence>
<sequence>MPFDEEGNKWSCDPCLRGHRSSKCQHFDRLMARVPKSGRPSKKCPHSKRHCSCRKSYAVMSRLSDDANSLCRLAYYVTNDSDEPTSTPDDSHPATPVGNSQDNTIHQGDFCVQSRYISSTSDLPPHTPELPVDDPSLCQLSGVLDINPPVEYQTHAHSGHLRTDTDLAAEGLGINYDVRDDNIISIYDSRDYGMLIGSREQIHTSSIPVGVEAHSHCLTMASDGWPLGFAAMF</sequence>
<dbReference type="Proteomes" id="UP001610432">
    <property type="component" value="Unassembled WGS sequence"/>
</dbReference>
<dbReference type="InterPro" id="IPR036395">
    <property type="entry name" value="Cu_fist_DNA-bd_dom_sf"/>
</dbReference>
<organism evidence="10 11">
    <name type="scientific">Aspergillus lucknowensis</name>
    <dbReference type="NCBI Taxonomy" id="176173"/>
    <lineage>
        <taxon>Eukaryota</taxon>
        <taxon>Fungi</taxon>
        <taxon>Dikarya</taxon>
        <taxon>Ascomycota</taxon>
        <taxon>Pezizomycotina</taxon>
        <taxon>Eurotiomycetes</taxon>
        <taxon>Eurotiomycetidae</taxon>
        <taxon>Eurotiales</taxon>
        <taxon>Aspergillaceae</taxon>
        <taxon>Aspergillus</taxon>
        <taxon>Aspergillus subgen. Nidulantes</taxon>
    </lineage>
</organism>
<dbReference type="InterPro" id="IPR051763">
    <property type="entry name" value="Copper_Homeo_Regul"/>
</dbReference>
<reference evidence="10 11" key="1">
    <citation type="submission" date="2024-07" db="EMBL/GenBank/DDBJ databases">
        <title>Section-level genome sequencing and comparative genomics of Aspergillus sections Usti and Cavernicolus.</title>
        <authorList>
            <consortium name="Lawrence Berkeley National Laboratory"/>
            <person name="Nybo J.L."/>
            <person name="Vesth T.C."/>
            <person name="Theobald S."/>
            <person name="Frisvad J.C."/>
            <person name="Larsen T.O."/>
            <person name="Kjaerboelling I."/>
            <person name="Rothschild-Mancinelli K."/>
            <person name="Lyhne E.K."/>
            <person name="Kogle M.E."/>
            <person name="Barry K."/>
            <person name="Clum A."/>
            <person name="Na H."/>
            <person name="Ledsgaard L."/>
            <person name="Lin J."/>
            <person name="Lipzen A."/>
            <person name="Kuo A."/>
            <person name="Riley R."/>
            <person name="Mondo S."/>
            <person name="Labutti K."/>
            <person name="Haridas S."/>
            <person name="Pangalinan J."/>
            <person name="Salamov A.A."/>
            <person name="Simmons B.A."/>
            <person name="Magnuson J.K."/>
            <person name="Chen J."/>
            <person name="Drula E."/>
            <person name="Henrissat B."/>
            <person name="Wiebenga A."/>
            <person name="Lubbers R.J."/>
            <person name="Gomes A.C."/>
            <person name="Macurrencykelacurrency M.R."/>
            <person name="Stajich J."/>
            <person name="Grigoriev I.V."/>
            <person name="Mortensen U.H."/>
            <person name="De Vries R.P."/>
            <person name="Baker S.E."/>
            <person name="Andersen M.R."/>
        </authorList>
    </citation>
    <scope>NUCLEOTIDE SEQUENCE [LARGE SCALE GENOMIC DNA]</scope>
    <source>
        <strain evidence="10 11">CBS 449.75</strain>
    </source>
</reference>
<dbReference type="PANTHER" id="PTHR28088">
    <property type="entry name" value="TRANSCRIPTIONAL ACTIVATOR HAA1-RELATED"/>
    <property type="match status" value="1"/>
</dbReference>
<name>A0ABR4L5V8_9EURO</name>
<evidence type="ECO:0000256" key="4">
    <source>
        <dbReference type="ARBA" id="ARBA00023008"/>
    </source>
</evidence>
<dbReference type="SMART" id="SM00412">
    <property type="entry name" value="Cu_FIST"/>
    <property type="match status" value="1"/>
</dbReference>
<accession>A0ABR4L5V8</accession>
<evidence type="ECO:0000313" key="10">
    <source>
        <dbReference type="EMBL" id="KAL2859929.1"/>
    </source>
</evidence>
<evidence type="ECO:0000313" key="11">
    <source>
        <dbReference type="Proteomes" id="UP001610432"/>
    </source>
</evidence>
<evidence type="ECO:0000256" key="2">
    <source>
        <dbReference type="ARBA" id="ARBA00022723"/>
    </source>
</evidence>
<protein>
    <submittedName>
        <fullName evidence="10">Copper fist DNA binding domain-containing protein</fullName>
    </submittedName>
</protein>
<keyword evidence="11" id="KW-1185">Reference proteome</keyword>
<dbReference type="InterPro" id="IPR001083">
    <property type="entry name" value="Cu_fist_DNA-bd_dom"/>
</dbReference>
<gene>
    <name evidence="10" type="ORF">BJX67DRAFT_386499</name>
</gene>
<keyword evidence="5" id="KW-0805">Transcription regulation</keyword>
<feature type="region of interest" description="Disordered" evidence="8">
    <location>
        <begin position="81"/>
        <end position="104"/>
    </location>
</feature>
<keyword evidence="3" id="KW-0862">Zinc</keyword>
<dbReference type="SMART" id="SM01090">
    <property type="entry name" value="Copper-fist"/>
    <property type="match status" value="1"/>
</dbReference>
<evidence type="ECO:0000256" key="1">
    <source>
        <dbReference type="ARBA" id="ARBA00004123"/>
    </source>
</evidence>
<keyword evidence="2" id="KW-0479">Metal-binding</keyword>
<evidence type="ECO:0000256" key="5">
    <source>
        <dbReference type="ARBA" id="ARBA00023015"/>
    </source>
</evidence>
<comment type="subcellular location">
    <subcellularLocation>
        <location evidence="1">Nucleus</location>
    </subcellularLocation>
</comment>
<dbReference type="SUPFAM" id="SSF57879">
    <property type="entry name" value="Zinc domain conserved in yeast copper-regulated transcription factors"/>
    <property type="match status" value="1"/>
</dbReference>
<dbReference type="Gene3D" id="3.90.430.10">
    <property type="entry name" value="Copper fist DNA-binding domain"/>
    <property type="match status" value="1"/>
</dbReference>
<dbReference type="RefSeq" id="XP_070880485.1">
    <property type="nucleotide sequence ID" value="XM_071034078.1"/>
</dbReference>